<sequence length="282" mass="32169">MKRISCFLQILIISVCVSCKDKDPGLQFAGNTGLDLYWHHTAGRDKGRYLLLSFMSAKAQRDKFEFKFEYRIKGREILIQLRETVSKGKCQIYPGPWGDECTSRGDVFIPESELTQGTYRFILQVDDRKVMSTLIVDPEKYTLQIPSNEFFNSKITTVYPTPENLIFGSIGYTGTENAKLATALIADFEKLGLTVAKVPDYPYRDLGGGSFKHLETKFWEPDHYMVSVLLQLNSSDVRTVFEMVRKYYESTGKKLQIGLFCSNNMEQLTGGPDSQLDAFYKL</sequence>
<accession>A0A5M8QD97</accession>
<comment type="caution">
    <text evidence="1">The sequence shown here is derived from an EMBL/GenBank/DDBJ whole genome shotgun (WGS) entry which is preliminary data.</text>
</comment>
<dbReference type="OrthoDB" id="942464at2"/>
<dbReference type="AlphaFoldDB" id="A0A5M8QD97"/>
<evidence type="ECO:0000313" key="2">
    <source>
        <dbReference type="Proteomes" id="UP000323994"/>
    </source>
</evidence>
<dbReference type="Proteomes" id="UP000323994">
    <property type="component" value="Unassembled WGS sequence"/>
</dbReference>
<proteinExistence type="predicted"/>
<dbReference type="EMBL" id="VBSN01000071">
    <property type="protein sequence ID" value="KAA6432726.1"/>
    <property type="molecule type" value="Genomic_DNA"/>
</dbReference>
<keyword evidence="2" id="KW-1185">Reference proteome</keyword>
<reference evidence="1 2" key="1">
    <citation type="submission" date="2019-05" db="EMBL/GenBank/DDBJ databases">
        <authorList>
            <person name="Qu J.-H."/>
        </authorList>
    </citation>
    <scope>NUCLEOTIDE SEQUENCE [LARGE SCALE GENOMIC DNA]</scope>
    <source>
        <strain evidence="1 2">NS28</strain>
    </source>
</reference>
<gene>
    <name evidence="1" type="ORF">FEM33_23695</name>
</gene>
<dbReference type="RefSeq" id="WP_139014456.1">
    <property type="nucleotide sequence ID" value="NZ_VBSN01000071.1"/>
</dbReference>
<protein>
    <submittedName>
        <fullName evidence="1">Uncharacterized protein</fullName>
    </submittedName>
</protein>
<evidence type="ECO:0000313" key="1">
    <source>
        <dbReference type="EMBL" id="KAA6432726.1"/>
    </source>
</evidence>
<organism evidence="1 2">
    <name type="scientific">Dyadobacter flavalbus</name>
    <dbReference type="NCBI Taxonomy" id="2579942"/>
    <lineage>
        <taxon>Bacteria</taxon>
        <taxon>Pseudomonadati</taxon>
        <taxon>Bacteroidota</taxon>
        <taxon>Cytophagia</taxon>
        <taxon>Cytophagales</taxon>
        <taxon>Spirosomataceae</taxon>
        <taxon>Dyadobacter</taxon>
    </lineage>
</organism>
<name>A0A5M8QD97_9BACT</name>